<dbReference type="OrthoDB" id="2414723at2759"/>
<reference evidence="2" key="1">
    <citation type="submission" date="2020-12" db="EMBL/GenBank/DDBJ databases">
        <title>Metabolic potential, ecology and presence of endohyphal bacteria is reflected in genomic diversity of Mucoromycotina.</title>
        <authorList>
            <person name="Muszewska A."/>
            <person name="Okrasinska A."/>
            <person name="Steczkiewicz K."/>
            <person name="Drgas O."/>
            <person name="Orlowska M."/>
            <person name="Perlinska-Lenart U."/>
            <person name="Aleksandrzak-Piekarczyk T."/>
            <person name="Szatraj K."/>
            <person name="Zielenkiewicz U."/>
            <person name="Pilsyk S."/>
            <person name="Malc E."/>
            <person name="Mieczkowski P."/>
            <person name="Kruszewska J.S."/>
            <person name="Biernat P."/>
            <person name="Pawlowska J."/>
        </authorList>
    </citation>
    <scope>NUCLEOTIDE SEQUENCE</scope>
    <source>
        <strain evidence="2">WA0000017839</strain>
    </source>
</reference>
<proteinExistence type="predicted"/>
<evidence type="ECO:0000313" key="3">
    <source>
        <dbReference type="Proteomes" id="UP000603453"/>
    </source>
</evidence>
<dbReference type="InterPro" id="IPR003131">
    <property type="entry name" value="T1-type_BTB"/>
</dbReference>
<dbReference type="Pfam" id="PF02214">
    <property type="entry name" value="BTB_2"/>
    <property type="match status" value="1"/>
</dbReference>
<dbReference type="CDD" id="cd18316">
    <property type="entry name" value="BTB_POZ_KCTD-like"/>
    <property type="match status" value="1"/>
</dbReference>
<dbReference type="SMART" id="SM00225">
    <property type="entry name" value="BTB"/>
    <property type="match status" value="1"/>
</dbReference>
<evidence type="ECO:0000259" key="1">
    <source>
        <dbReference type="SMART" id="SM00225"/>
    </source>
</evidence>
<dbReference type="AlphaFoldDB" id="A0A8H7UYK9"/>
<dbReference type="GO" id="GO:0051260">
    <property type="term" value="P:protein homooligomerization"/>
    <property type="evidence" value="ECO:0007669"/>
    <property type="project" value="InterPro"/>
</dbReference>
<name>A0A8H7UYK9_9FUNG</name>
<dbReference type="Gene3D" id="3.30.710.10">
    <property type="entry name" value="Potassium Channel Kv1.1, Chain A"/>
    <property type="match status" value="1"/>
</dbReference>
<keyword evidence="3" id="KW-1185">Reference proteome</keyword>
<accession>A0A8H7UYK9</accession>
<dbReference type="Proteomes" id="UP000603453">
    <property type="component" value="Unassembled WGS sequence"/>
</dbReference>
<dbReference type="EMBL" id="JAEPRD010000175">
    <property type="protein sequence ID" value="KAG2195249.1"/>
    <property type="molecule type" value="Genomic_DNA"/>
</dbReference>
<evidence type="ECO:0000313" key="2">
    <source>
        <dbReference type="EMBL" id="KAG2195249.1"/>
    </source>
</evidence>
<sequence length="199" mass="23137">MTGADLAKLNVGGTNYVTTHDTLRESVYLTTLIDGEWDEQTSDEIFIDRDGFLFRFILLYLRTGDFEIERCYLKSLKNEADFYGIPALSNKIDKIMDTKEEVLYQLLTEEQFNSSTNHTIDPFLLPSYIGRVKAIPFQLISSISCLRKVYHCPREIFVHKESYRCGYKCNRFPVSSDYQAHTYEDVKLYLVRFNTSGDV</sequence>
<organism evidence="2 3">
    <name type="scientific">Mucor saturninus</name>
    <dbReference type="NCBI Taxonomy" id="64648"/>
    <lineage>
        <taxon>Eukaryota</taxon>
        <taxon>Fungi</taxon>
        <taxon>Fungi incertae sedis</taxon>
        <taxon>Mucoromycota</taxon>
        <taxon>Mucoromycotina</taxon>
        <taxon>Mucoromycetes</taxon>
        <taxon>Mucorales</taxon>
        <taxon>Mucorineae</taxon>
        <taxon>Mucoraceae</taxon>
        <taxon>Mucor</taxon>
    </lineage>
</organism>
<feature type="domain" description="BTB" evidence="1">
    <location>
        <begin position="5"/>
        <end position="100"/>
    </location>
</feature>
<dbReference type="InterPro" id="IPR045068">
    <property type="entry name" value="BACURD1-3"/>
</dbReference>
<protein>
    <recommendedName>
        <fullName evidence="1">BTB domain-containing protein</fullName>
    </recommendedName>
</protein>
<dbReference type="InterPro" id="IPR000210">
    <property type="entry name" value="BTB/POZ_dom"/>
</dbReference>
<dbReference type="PANTHER" id="PTHR11145">
    <property type="entry name" value="BTB/POZ DOMAIN-CONTAINING ADAPTER FOR CUL3-MEDIATED RHOA DEGRADATION PROTEIN FAMILY MEMBER"/>
    <property type="match status" value="1"/>
</dbReference>
<gene>
    <name evidence="2" type="ORF">INT47_007978</name>
</gene>
<comment type="caution">
    <text evidence="2">The sequence shown here is derived from an EMBL/GenBank/DDBJ whole genome shotgun (WGS) entry which is preliminary data.</text>
</comment>
<dbReference type="SUPFAM" id="SSF54695">
    <property type="entry name" value="POZ domain"/>
    <property type="match status" value="1"/>
</dbReference>
<dbReference type="InterPro" id="IPR011333">
    <property type="entry name" value="SKP1/BTB/POZ_sf"/>
</dbReference>
<dbReference type="PANTHER" id="PTHR11145:SF8">
    <property type="entry name" value="RE57120P"/>
    <property type="match status" value="1"/>
</dbReference>